<protein>
    <recommendedName>
        <fullName evidence="5">Thionin-like protein</fullName>
    </recommendedName>
</protein>
<dbReference type="STRING" id="3750.A0A498HVT9"/>
<dbReference type="AlphaFoldDB" id="A0A498HVT9"/>
<evidence type="ECO:0000256" key="2">
    <source>
        <dbReference type="SAM" id="Phobius"/>
    </source>
</evidence>
<reference evidence="3 4" key="1">
    <citation type="submission" date="2018-10" db="EMBL/GenBank/DDBJ databases">
        <title>A high-quality apple genome assembly.</title>
        <authorList>
            <person name="Hu J."/>
        </authorList>
    </citation>
    <scope>NUCLEOTIDE SEQUENCE [LARGE SCALE GENOMIC DNA]</scope>
    <source>
        <strain evidence="4">cv. HFTH1</strain>
        <tissue evidence="3">Young leaf</tissue>
    </source>
</reference>
<keyword evidence="4" id="KW-1185">Reference proteome</keyword>
<comment type="caution">
    <text evidence="3">The sequence shown here is derived from an EMBL/GenBank/DDBJ whole genome shotgun (WGS) entry which is preliminary data.</text>
</comment>
<feature type="region of interest" description="Disordered" evidence="1">
    <location>
        <begin position="35"/>
        <end position="59"/>
    </location>
</feature>
<organism evidence="3 4">
    <name type="scientific">Malus domestica</name>
    <name type="common">Apple</name>
    <name type="synonym">Pyrus malus</name>
    <dbReference type="NCBI Taxonomy" id="3750"/>
    <lineage>
        <taxon>Eukaryota</taxon>
        <taxon>Viridiplantae</taxon>
        <taxon>Streptophyta</taxon>
        <taxon>Embryophyta</taxon>
        <taxon>Tracheophyta</taxon>
        <taxon>Spermatophyta</taxon>
        <taxon>Magnoliopsida</taxon>
        <taxon>eudicotyledons</taxon>
        <taxon>Gunneridae</taxon>
        <taxon>Pentapetalae</taxon>
        <taxon>rosids</taxon>
        <taxon>fabids</taxon>
        <taxon>Rosales</taxon>
        <taxon>Rosaceae</taxon>
        <taxon>Amygdaloideae</taxon>
        <taxon>Maleae</taxon>
        <taxon>Malus</taxon>
    </lineage>
</organism>
<evidence type="ECO:0008006" key="5">
    <source>
        <dbReference type="Google" id="ProtNLM"/>
    </source>
</evidence>
<feature type="transmembrane region" description="Helical" evidence="2">
    <location>
        <begin position="67"/>
        <end position="85"/>
    </location>
</feature>
<sequence length="130" mass="14677">MGDRRSEEEYGSNGFFVVPLPFMGSLKPLVSSIKFGNQPNEQKKSRTRSPFSRSKQRRRKMMKMKNVVIVLVLCVIFSGMENAVVDSAAVDCYDACSTGCVQRDTRLMARCDRKCQIRCGPDSQVEQNVN</sequence>
<dbReference type="PANTHER" id="PTHR37183">
    <property type="entry name" value="PLANT THIONIN FAMILY PROTEIN"/>
    <property type="match status" value="1"/>
</dbReference>
<gene>
    <name evidence="3" type="ORF">DVH24_016449</name>
</gene>
<keyword evidence="2" id="KW-0812">Transmembrane</keyword>
<keyword evidence="2" id="KW-1133">Transmembrane helix</keyword>
<keyword evidence="2" id="KW-0472">Membrane</keyword>
<accession>A0A498HVT9</accession>
<dbReference type="PANTHER" id="PTHR37183:SF1">
    <property type="entry name" value="PLANT THIONIN FAMILY PROTEIN"/>
    <property type="match status" value="1"/>
</dbReference>
<dbReference type="EMBL" id="RDQH01000341">
    <property type="protein sequence ID" value="RXH73627.1"/>
    <property type="molecule type" value="Genomic_DNA"/>
</dbReference>
<evidence type="ECO:0000313" key="3">
    <source>
        <dbReference type="EMBL" id="RXH73627.1"/>
    </source>
</evidence>
<proteinExistence type="predicted"/>
<name>A0A498HVT9_MALDO</name>
<dbReference type="Proteomes" id="UP000290289">
    <property type="component" value="Chromosome 15"/>
</dbReference>
<evidence type="ECO:0000313" key="4">
    <source>
        <dbReference type="Proteomes" id="UP000290289"/>
    </source>
</evidence>
<evidence type="ECO:0000256" key="1">
    <source>
        <dbReference type="SAM" id="MobiDB-lite"/>
    </source>
</evidence>